<accession>A0A915D7T9</accession>
<protein>
    <submittedName>
        <fullName evidence="3">G-protein coupled receptors family 1 profile domain-containing protein</fullName>
    </submittedName>
</protein>
<dbReference type="InterPro" id="IPR019425">
    <property type="entry name" value="7TM_GPCR_serpentine_rcpt_Srt"/>
</dbReference>
<evidence type="ECO:0000313" key="3">
    <source>
        <dbReference type="WBParaSite" id="jg1696"/>
    </source>
</evidence>
<keyword evidence="1" id="KW-0472">Membrane</keyword>
<sequence length="309" mass="35371">MEPQLSTESTLWTRPGATLNERLFIGLAYLVLAAIFLFLQISVLAVFISYSDYRRNICYHFGWDFQLYLHHPFALGLILALNRLMVFRSRELDRKTESIVFNGLILLSCCWGACFLCLYMTPYCGIAFRDYAWNYDDTLKWSEPVRMVDEISSAPMLGFTLLIYLVVLGMLVARRRDSQLSVQVNGKRGSKNFLAPHELRLLVQSLIHFLLATSLLAVWHLQFALLPESPYSVAAVNYYWILYNGINPLLYLSMNSTLRKRTIRLVVEHQIDSVDNNSFKISAKSGGARTLRSMSSASRRNTGVSNQRV</sequence>
<keyword evidence="1" id="KW-1133">Transmembrane helix</keyword>
<keyword evidence="1" id="KW-0812">Transmembrane</keyword>
<organism evidence="2 3">
    <name type="scientific">Ditylenchus dipsaci</name>
    <dbReference type="NCBI Taxonomy" id="166011"/>
    <lineage>
        <taxon>Eukaryota</taxon>
        <taxon>Metazoa</taxon>
        <taxon>Ecdysozoa</taxon>
        <taxon>Nematoda</taxon>
        <taxon>Chromadorea</taxon>
        <taxon>Rhabditida</taxon>
        <taxon>Tylenchina</taxon>
        <taxon>Tylenchomorpha</taxon>
        <taxon>Sphaerularioidea</taxon>
        <taxon>Anguinidae</taxon>
        <taxon>Anguininae</taxon>
        <taxon>Ditylenchus</taxon>
    </lineage>
</organism>
<dbReference type="Proteomes" id="UP000887574">
    <property type="component" value="Unplaced"/>
</dbReference>
<evidence type="ECO:0000313" key="2">
    <source>
        <dbReference type="Proteomes" id="UP000887574"/>
    </source>
</evidence>
<feature type="transmembrane region" description="Helical" evidence="1">
    <location>
        <begin position="237"/>
        <end position="254"/>
    </location>
</feature>
<feature type="transmembrane region" description="Helical" evidence="1">
    <location>
        <begin position="201"/>
        <end position="225"/>
    </location>
</feature>
<dbReference type="Pfam" id="PF10321">
    <property type="entry name" value="7TM_GPCR_Srt"/>
    <property type="match status" value="1"/>
</dbReference>
<proteinExistence type="predicted"/>
<name>A0A915D7T9_9BILA</name>
<feature type="transmembrane region" description="Helical" evidence="1">
    <location>
        <begin position="68"/>
        <end position="87"/>
    </location>
</feature>
<feature type="transmembrane region" description="Helical" evidence="1">
    <location>
        <begin position="23"/>
        <end position="48"/>
    </location>
</feature>
<dbReference type="SUPFAM" id="SSF81321">
    <property type="entry name" value="Family A G protein-coupled receptor-like"/>
    <property type="match status" value="1"/>
</dbReference>
<dbReference type="WBParaSite" id="jg1696">
    <property type="protein sequence ID" value="jg1696"/>
    <property type="gene ID" value="jg1696"/>
</dbReference>
<dbReference type="AlphaFoldDB" id="A0A915D7T9"/>
<reference evidence="3" key="1">
    <citation type="submission" date="2022-11" db="UniProtKB">
        <authorList>
            <consortium name="WormBaseParasite"/>
        </authorList>
    </citation>
    <scope>IDENTIFICATION</scope>
</reference>
<feature type="transmembrane region" description="Helical" evidence="1">
    <location>
        <begin position="154"/>
        <end position="173"/>
    </location>
</feature>
<keyword evidence="2" id="KW-1185">Reference proteome</keyword>
<evidence type="ECO:0000256" key="1">
    <source>
        <dbReference type="SAM" id="Phobius"/>
    </source>
</evidence>
<dbReference type="PANTHER" id="PTHR23021">
    <property type="entry name" value="SERPENTINE RECEPTOR, CLASS T"/>
    <property type="match status" value="1"/>
</dbReference>
<feature type="transmembrane region" description="Helical" evidence="1">
    <location>
        <begin position="99"/>
        <end position="121"/>
    </location>
</feature>